<name>A0A0W8E9J4_9ZZZZ</name>
<proteinExistence type="predicted"/>
<evidence type="ECO:0000313" key="1">
    <source>
        <dbReference type="EMBL" id="KUG05078.1"/>
    </source>
</evidence>
<protein>
    <recommendedName>
        <fullName evidence="2">Replication-relaxation</fullName>
    </recommendedName>
</protein>
<reference evidence="1" key="1">
    <citation type="journal article" date="2015" name="Proc. Natl. Acad. Sci. U.S.A.">
        <title>Networks of energetic and metabolic interactions define dynamics in microbial communities.</title>
        <authorList>
            <person name="Embree M."/>
            <person name="Liu J.K."/>
            <person name="Al-Bassam M.M."/>
            <person name="Zengler K."/>
        </authorList>
    </citation>
    <scope>NUCLEOTIDE SEQUENCE</scope>
</reference>
<accession>A0A0W8E9J4</accession>
<organism evidence="1">
    <name type="scientific">hydrocarbon metagenome</name>
    <dbReference type="NCBI Taxonomy" id="938273"/>
    <lineage>
        <taxon>unclassified sequences</taxon>
        <taxon>metagenomes</taxon>
        <taxon>ecological metagenomes</taxon>
    </lineage>
</organism>
<evidence type="ECO:0008006" key="2">
    <source>
        <dbReference type="Google" id="ProtNLM"/>
    </source>
</evidence>
<dbReference type="EMBL" id="LNQE01001831">
    <property type="protein sequence ID" value="KUG05078.1"/>
    <property type="molecule type" value="Genomic_DNA"/>
</dbReference>
<gene>
    <name evidence="1" type="ORF">ASZ90_017567</name>
</gene>
<dbReference type="AlphaFoldDB" id="A0A0W8E9J4"/>
<comment type="caution">
    <text evidence="1">The sequence shown here is derived from an EMBL/GenBank/DDBJ whole genome shotgun (WGS) entry which is preliminary data.</text>
</comment>
<sequence length="359" mass="41698">MARTWSKQEGDLKMLEALYRHKFLRGKVLTKISGYEERKGHDRISALKRQGLIATEPLVRPDRIGKRVVNKKVAAIYYLTLKGVATTKKLIYEEQMNGSERSRKPNDDEKERAYRVSLLMENLIDMYDSFGSPTGFKALQGIPNFIAMDLVYGNNLIFFGKSGPNMKQKITTECHALQERINAINTLILTADERRRTNFVDYSIEHYGQTERILAQDDYMGIRYLLDSNQDFKNLFVNKEIQIEELEKPYDGCYYIIDGELANIYDVVGMPPKILRRVKRTNGKVYLLVSNDKERKTLYKHYPEYQDNENIVVYEVGREILLNPNTFTLIEEPLQGDDQWANALQDFAYQNTRGDDVSL</sequence>